<evidence type="ECO:0000256" key="3">
    <source>
        <dbReference type="ARBA" id="ARBA00022687"/>
    </source>
</evidence>
<protein>
    <recommendedName>
        <fullName evidence="10">LDLR chaperone boca</fullName>
    </recommendedName>
</protein>
<name>A0A653DRJ6_CALMS</name>
<organism evidence="8 9">
    <name type="scientific">Callosobruchus maculatus</name>
    <name type="common">Southern cowpea weevil</name>
    <name type="synonym">Pulse bruchid</name>
    <dbReference type="NCBI Taxonomy" id="64391"/>
    <lineage>
        <taxon>Eukaryota</taxon>
        <taxon>Metazoa</taxon>
        <taxon>Ecdysozoa</taxon>
        <taxon>Arthropoda</taxon>
        <taxon>Hexapoda</taxon>
        <taxon>Insecta</taxon>
        <taxon>Pterygota</taxon>
        <taxon>Neoptera</taxon>
        <taxon>Endopterygota</taxon>
        <taxon>Coleoptera</taxon>
        <taxon>Polyphaga</taxon>
        <taxon>Cucujiformia</taxon>
        <taxon>Chrysomeloidea</taxon>
        <taxon>Chrysomelidae</taxon>
        <taxon>Bruchinae</taxon>
        <taxon>Bruchini</taxon>
        <taxon>Callosobruchus</taxon>
    </lineage>
</organism>
<comment type="similarity">
    <text evidence="2">Belongs to the MESD family.</text>
</comment>
<keyword evidence="5" id="KW-0256">Endoplasmic reticulum</keyword>
<reference evidence="8 9" key="1">
    <citation type="submission" date="2019-01" db="EMBL/GenBank/DDBJ databases">
        <authorList>
            <person name="Sayadi A."/>
        </authorList>
    </citation>
    <scope>NUCLEOTIDE SEQUENCE [LARGE SCALE GENOMIC DNA]</scope>
</reference>
<dbReference type="PANTHER" id="PTHR17600:SF2">
    <property type="entry name" value="LRP CHAPERONE MESD"/>
    <property type="match status" value="1"/>
</dbReference>
<accession>A0A653DRJ6</accession>
<dbReference type="OrthoDB" id="75833at2759"/>
<evidence type="ECO:0000256" key="6">
    <source>
        <dbReference type="ARBA" id="ARBA00023186"/>
    </source>
</evidence>
<dbReference type="Proteomes" id="UP000410492">
    <property type="component" value="Unassembled WGS sequence"/>
</dbReference>
<dbReference type="Gene3D" id="6.10.250.640">
    <property type="match status" value="1"/>
</dbReference>
<dbReference type="InterPro" id="IPR019330">
    <property type="entry name" value="MESD"/>
</dbReference>
<evidence type="ECO:0000256" key="1">
    <source>
        <dbReference type="ARBA" id="ARBA00004240"/>
    </source>
</evidence>
<dbReference type="GO" id="GO:0016055">
    <property type="term" value="P:Wnt signaling pathway"/>
    <property type="evidence" value="ECO:0007669"/>
    <property type="project" value="UniProtKB-KW"/>
</dbReference>
<comment type="subcellular location">
    <subcellularLocation>
        <location evidence="1">Endoplasmic reticulum</location>
    </subcellularLocation>
</comment>
<keyword evidence="4 7" id="KW-0732">Signal</keyword>
<gene>
    <name evidence="8" type="ORF">CALMAC_LOCUS19334</name>
</gene>
<dbReference type="Gene3D" id="3.30.70.260">
    <property type="match status" value="1"/>
</dbReference>
<evidence type="ECO:0000256" key="7">
    <source>
        <dbReference type="SAM" id="SignalP"/>
    </source>
</evidence>
<evidence type="ECO:0000256" key="4">
    <source>
        <dbReference type="ARBA" id="ARBA00022729"/>
    </source>
</evidence>
<evidence type="ECO:0000256" key="5">
    <source>
        <dbReference type="ARBA" id="ARBA00022824"/>
    </source>
</evidence>
<evidence type="ECO:0000256" key="2">
    <source>
        <dbReference type="ARBA" id="ARBA00011068"/>
    </source>
</evidence>
<dbReference type="FunFam" id="3.30.70.260:FF:000031">
    <property type="entry name" value="LDLR chaperone MESD"/>
    <property type="match status" value="1"/>
</dbReference>
<evidence type="ECO:0000313" key="9">
    <source>
        <dbReference type="Proteomes" id="UP000410492"/>
    </source>
</evidence>
<feature type="chain" id="PRO_5024812287" description="LDLR chaperone boca" evidence="7">
    <location>
        <begin position="18"/>
        <end position="180"/>
    </location>
</feature>
<dbReference type="PANTHER" id="PTHR17600">
    <property type="entry name" value="MESODERM DEVELOPMENT CANDIDATE 2"/>
    <property type="match status" value="1"/>
</dbReference>
<proteinExistence type="inferred from homology"/>
<keyword evidence="9" id="KW-1185">Reference proteome</keyword>
<keyword evidence="3" id="KW-0879">Wnt signaling pathway</keyword>
<keyword evidence="6" id="KW-0143">Chaperone</keyword>
<sequence length="180" mass="21306">MNFFVVYLTCFMISVNAKKFKDNEKPEWAQKDIRDFTEADMERLLEQWEEDDEPLEEDELPEHLRPMPKINLNEFNTNDPESLLQATKKGRTLMTFVQVAGNPAKEETEELTKLWQTSLWNSHIQAERYLVDDNRAIFLFKDGSQAWQAKEYLIDQEKCESVTIESKVYQGKYSKPKEEL</sequence>
<feature type="signal peptide" evidence="7">
    <location>
        <begin position="1"/>
        <end position="17"/>
    </location>
</feature>
<dbReference type="Pfam" id="PF10185">
    <property type="entry name" value="Mesd"/>
    <property type="match status" value="1"/>
</dbReference>
<dbReference type="GO" id="GO:0005783">
    <property type="term" value="C:endoplasmic reticulum"/>
    <property type="evidence" value="ECO:0007669"/>
    <property type="project" value="UniProtKB-SubCell"/>
</dbReference>
<dbReference type="EMBL" id="CAACVG010013591">
    <property type="protein sequence ID" value="VEN62153.1"/>
    <property type="molecule type" value="Genomic_DNA"/>
</dbReference>
<dbReference type="AlphaFoldDB" id="A0A653DRJ6"/>
<evidence type="ECO:0000313" key="8">
    <source>
        <dbReference type="EMBL" id="VEN62153.1"/>
    </source>
</evidence>
<dbReference type="GO" id="GO:0006457">
    <property type="term" value="P:protein folding"/>
    <property type="evidence" value="ECO:0007669"/>
    <property type="project" value="InterPro"/>
</dbReference>
<evidence type="ECO:0008006" key="10">
    <source>
        <dbReference type="Google" id="ProtNLM"/>
    </source>
</evidence>